<name>A0A8J6TFA3_9BACT</name>
<accession>A0A8J6TFA3</accession>
<proteinExistence type="predicted"/>
<dbReference type="Proteomes" id="UP000614424">
    <property type="component" value="Unassembled WGS sequence"/>
</dbReference>
<dbReference type="Gene3D" id="3.40.50.2300">
    <property type="match status" value="2"/>
</dbReference>
<dbReference type="AlphaFoldDB" id="A0A8J6TFA3"/>
<comment type="caution">
    <text evidence="2">The sequence shown here is derived from an EMBL/GenBank/DDBJ whole genome shotgun (WGS) entry which is preliminary data.</text>
</comment>
<sequence>MKKVIFAITLCFCIVSTAAAYDIVVVKSRSAGPYEEMDRLVRAALLQELPASGQKSIQPHSITSFSLGEEDLPAVTERIQAASPDLIVAIGSKALQFTEKIEQTPIVYLLVPAPEKYVNNRDNVTGVRFGLSAQSQFNQLSRYIPGIKRVGVIYDPERTGDLVHQALFTLTDHELVALPANNPRDVPALLKQLQGRVDALWLVPDLTVINSVTLESYIHFSMENKIPVLAFAEKYLDKGAAIAVTVDKEAMAEMAAQVVSRIVRGADIKAIGSVVEAGRGKAVINRKITAKLNIVLTWME</sequence>
<gene>
    <name evidence="2" type="ORF">H8E41_05905</name>
</gene>
<dbReference type="PANTHER" id="PTHR35271">
    <property type="entry name" value="ABC TRANSPORTER, SUBSTRATE-BINDING LIPOPROTEIN-RELATED"/>
    <property type="match status" value="1"/>
</dbReference>
<feature type="chain" id="PRO_5035189318" description="ABC transporter substrate-binding protein" evidence="1">
    <location>
        <begin position="21"/>
        <end position="300"/>
    </location>
</feature>
<feature type="signal peptide" evidence="1">
    <location>
        <begin position="1"/>
        <end position="20"/>
    </location>
</feature>
<protein>
    <recommendedName>
        <fullName evidence="4">ABC transporter substrate-binding protein</fullName>
    </recommendedName>
</protein>
<dbReference type="Pfam" id="PF04392">
    <property type="entry name" value="ABC_sub_bind"/>
    <property type="match status" value="1"/>
</dbReference>
<keyword evidence="1" id="KW-0732">Signal</keyword>
<evidence type="ECO:0008006" key="4">
    <source>
        <dbReference type="Google" id="ProtNLM"/>
    </source>
</evidence>
<organism evidence="2 3">
    <name type="scientific">Candidatus Desulfobia pelagia</name>
    <dbReference type="NCBI Taxonomy" id="2841692"/>
    <lineage>
        <taxon>Bacteria</taxon>
        <taxon>Pseudomonadati</taxon>
        <taxon>Thermodesulfobacteriota</taxon>
        <taxon>Desulfobulbia</taxon>
        <taxon>Desulfobulbales</taxon>
        <taxon>Desulfobulbaceae</taxon>
        <taxon>Candidatus Desulfobia</taxon>
    </lineage>
</organism>
<evidence type="ECO:0000256" key="1">
    <source>
        <dbReference type="SAM" id="SignalP"/>
    </source>
</evidence>
<dbReference type="PANTHER" id="PTHR35271:SF1">
    <property type="entry name" value="ABC TRANSPORTER, SUBSTRATE-BINDING LIPOPROTEIN"/>
    <property type="match status" value="1"/>
</dbReference>
<evidence type="ECO:0000313" key="2">
    <source>
        <dbReference type="EMBL" id="MBC8317420.1"/>
    </source>
</evidence>
<dbReference type="InterPro" id="IPR007487">
    <property type="entry name" value="ABC_transpt-TYRBP-like"/>
</dbReference>
<evidence type="ECO:0000313" key="3">
    <source>
        <dbReference type="Proteomes" id="UP000614424"/>
    </source>
</evidence>
<dbReference type="EMBL" id="JACNJZ010000088">
    <property type="protein sequence ID" value="MBC8317420.1"/>
    <property type="molecule type" value="Genomic_DNA"/>
</dbReference>
<reference evidence="2 3" key="1">
    <citation type="submission" date="2020-08" db="EMBL/GenBank/DDBJ databases">
        <title>Bridging the membrane lipid divide: bacteria of the FCB group superphylum have the potential to synthesize archaeal ether lipids.</title>
        <authorList>
            <person name="Villanueva L."/>
            <person name="Von Meijenfeldt F.A.B."/>
            <person name="Westbye A.B."/>
            <person name="Yadav S."/>
            <person name="Hopmans E.C."/>
            <person name="Dutilh B.E."/>
            <person name="Sinninghe Damste J.S."/>
        </authorList>
    </citation>
    <scope>NUCLEOTIDE SEQUENCE [LARGE SCALE GENOMIC DNA]</scope>
    <source>
        <strain evidence="2">NIOZ-UU47</strain>
    </source>
</reference>